<dbReference type="AlphaFoldDB" id="A0A4S8P7Y0"/>
<dbReference type="RefSeq" id="WP_136597471.1">
    <property type="nucleotide sequence ID" value="NZ_STGV01000001.1"/>
</dbReference>
<dbReference type="Proteomes" id="UP000308828">
    <property type="component" value="Unassembled WGS sequence"/>
</dbReference>
<proteinExistence type="predicted"/>
<comment type="caution">
    <text evidence="2">The sequence shown here is derived from an EMBL/GenBank/DDBJ whole genome shotgun (WGS) entry which is preliminary data.</text>
</comment>
<sequence>MTLHHSFKSLLASAAVFGFAGQALALDGQDLLNKINTSYAAGGGTIAAESIEVSGSDIVMKNVKFSVGEAGETPLAIGDLTFEGVTEEEGGSYQIEKVSFPEVNVKEEKSSISVTDLYLSGVYVPGNPDAEGLDSMMFYEEAHSGPVDVSIDGKSVFSMEEAIATIALSEDESTMTFEGSATGFKADLSSVEDPQAKQTIEALQLTNLAGEINMSGSWEIEDGTIDIDDYSFDVANVGKLSMAFSLSGYTLDLIKQMQEQARQMQAQPENEQTQQAAGLAMLGLVQQLTLNSAQIRFDDAGITKRGFDYAGKTQGTDGAQMAQMVKGMLPLLLAQAKLGALQNDITAAVNAYIDDPKALTIAAAPANPVAFPMIVGAAMGAPDTIPTLIGLKVTAND</sequence>
<organism evidence="2 3">
    <name type="scientific">Peteryoungia ipomoeae</name>
    <dbReference type="NCBI Taxonomy" id="1210932"/>
    <lineage>
        <taxon>Bacteria</taxon>
        <taxon>Pseudomonadati</taxon>
        <taxon>Pseudomonadota</taxon>
        <taxon>Alphaproteobacteria</taxon>
        <taxon>Hyphomicrobiales</taxon>
        <taxon>Rhizobiaceae</taxon>
        <taxon>Peteryoungia</taxon>
    </lineage>
</organism>
<dbReference type="EMBL" id="STGV01000001">
    <property type="protein sequence ID" value="THV25635.1"/>
    <property type="molecule type" value="Genomic_DNA"/>
</dbReference>
<gene>
    <name evidence="2" type="ORF">FAA97_05475</name>
</gene>
<reference evidence="2 3" key="1">
    <citation type="submission" date="2019-04" db="EMBL/GenBank/DDBJ databases">
        <title>Genome sequence of strain shin9-1.</title>
        <authorList>
            <person name="Gao J."/>
            <person name="Sun J."/>
        </authorList>
    </citation>
    <scope>NUCLEOTIDE SEQUENCE [LARGE SCALE GENOMIC DNA]</scope>
    <source>
        <strain evidence="3">shin9-1</strain>
    </source>
</reference>
<feature type="chain" id="PRO_5020434291" description="Transmembrane protein" evidence="1">
    <location>
        <begin position="26"/>
        <end position="397"/>
    </location>
</feature>
<keyword evidence="3" id="KW-1185">Reference proteome</keyword>
<accession>A0A4S8P7Y0</accession>
<evidence type="ECO:0000256" key="1">
    <source>
        <dbReference type="SAM" id="SignalP"/>
    </source>
</evidence>
<protein>
    <recommendedName>
        <fullName evidence="4">Transmembrane protein</fullName>
    </recommendedName>
</protein>
<evidence type="ECO:0000313" key="2">
    <source>
        <dbReference type="EMBL" id="THV25635.1"/>
    </source>
</evidence>
<evidence type="ECO:0000313" key="3">
    <source>
        <dbReference type="Proteomes" id="UP000308828"/>
    </source>
</evidence>
<evidence type="ECO:0008006" key="4">
    <source>
        <dbReference type="Google" id="ProtNLM"/>
    </source>
</evidence>
<name>A0A4S8P7Y0_9HYPH</name>
<dbReference type="OrthoDB" id="7824623at2"/>
<keyword evidence="1" id="KW-0732">Signal</keyword>
<feature type="signal peptide" evidence="1">
    <location>
        <begin position="1"/>
        <end position="25"/>
    </location>
</feature>